<gene>
    <name evidence="1" type="ORF">DSO57_1006291</name>
</gene>
<evidence type="ECO:0000313" key="1">
    <source>
        <dbReference type="EMBL" id="KAJ9062843.1"/>
    </source>
</evidence>
<dbReference type="EMBL" id="QTSX02004988">
    <property type="protein sequence ID" value="KAJ9062843.1"/>
    <property type="molecule type" value="Genomic_DNA"/>
</dbReference>
<protein>
    <submittedName>
        <fullName evidence="1">Uncharacterized protein</fullName>
    </submittedName>
</protein>
<accession>A0ACC2SKG8</accession>
<sequence length="161" mass="17889">MAGHFSCAKTPIRRQEGQLFCRVGIYGGTRGRAKKLLDSKDKEKSLTAFLVSSQPSPPTPRPPDKPLVIPRPNDILPPEPDATSPLTDPISTPDLGDPEFKGMKEDFLHCVLTFNHRTRSTTLCPEVVIPQIARQTVTLLFVMRHGTETQQEILTLGLDLY</sequence>
<name>A0ACC2SKG8_9FUNG</name>
<proteinExistence type="predicted"/>
<comment type="caution">
    <text evidence="1">The sequence shown here is derived from an EMBL/GenBank/DDBJ whole genome shotgun (WGS) entry which is preliminary data.</text>
</comment>
<keyword evidence="2" id="KW-1185">Reference proteome</keyword>
<evidence type="ECO:0000313" key="2">
    <source>
        <dbReference type="Proteomes" id="UP001165960"/>
    </source>
</evidence>
<organism evidence="1 2">
    <name type="scientific">Entomophthora muscae</name>
    <dbReference type="NCBI Taxonomy" id="34485"/>
    <lineage>
        <taxon>Eukaryota</taxon>
        <taxon>Fungi</taxon>
        <taxon>Fungi incertae sedis</taxon>
        <taxon>Zoopagomycota</taxon>
        <taxon>Entomophthoromycotina</taxon>
        <taxon>Entomophthoromycetes</taxon>
        <taxon>Entomophthorales</taxon>
        <taxon>Entomophthoraceae</taxon>
        <taxon>Entomophthora</taxon>
    </lineage>
</organism>
<dbReference type="Proteomes" id="UP001165960">
    <property type="component" value="Unassembled WGS sequence"/>
</dbReference>
<reference evidence="1" key="1">
    <citation type="submission" date="2022-04" db="EMBL/GenBank/DDBJ databases">
        <title>Genome of the entomopathogenic fungus Entomophthora muscae.</title>
        <authorList>
            <person name="Elya C."/>
            <person name="Lovett B.R."/>
            <person name="Lee E."/>
            <person name="Macias A.M."/>
            <person name="Hajek A.E."/>
            <person name="De Bivort B.L."/>
            <person name="Kasson M.T."/>
            <person name="De Fine Licht H.H."/>
            <person name="Stajich J.E."/>
        </authorList>
    </citation>
    <scope>NUCLEOTIDE SEQUENCE</scope>
    <source>
        <strain evidence="1">Berkeley</strain>
    </source>
</reference>